<dbReference type="CDD" id="cd01321">
    <property type="entry name" value="ADGF"/>
    <property type="match status" value="1"/>
</dbReference>
<keyword evidence="7 10" id="KW-0732">Signal</keyword>
<comment type="similarity">
    <text evidence="3">Belongs to the metallo-dependent hydrolases superfamily. Adenosine and AMP deaminases family. ADGF subfamily.</text>
</comment>
<evidence type="ECO:0000256" key="4">
    <source>
        <dbReference type="ARBA" id="ARBA00012784"/>
    </source>
</evidence>
<dbReference type="InterPro" id="IPR032466">
    <property type="entry name" value="Metal_Hydrolase"/>
</dbReference>
<dbReference type="GO" id="GO:0046872">
    <property type="term" value="F:metal ion binding"/>
    <property type="evidence" value="ECO:0007669"/>
    <property type="project" value="UniProtKB-KW"/>
</dbReference>
<reference evidence="13" key="1">
    <citation type="submission" date="2022-02" db="EMBL/GenBank/DDBJ databases">
        <title>Atlantic sturgeon de novo genome assembly.</title>
        <authorList>
            <person name="Stock M."/>
            <person name="Klopp C."/>
            <person name="Guiguen Y."/>
            <person name="Cabau C."/>
            <person name="Parinello H."/>
            <person name="Santidrian Yebra-Pimentel E."/>
            <person name="Kuhl H."/>
            <person name="Dirks R.P."/>
            <person name="Guessner J."/>
            <person name="Wuertz S."/>
            <person name="Du K."/>
            <person name="Schartl M."/>
        </authorList>
    </citation>
    <scope>NUCLEOTIDE SEQUENCE</scope>
    <source>
        <strain evidence="13">STURGEONOMICS-FGT-2020</strain>
        <tissue evidence="13">Whole blood</tissue>
    </source>
</reference>
<comment type="catalytic activity">
    <reaction evidence="9">
        <text>adenosine + H2O + H(+) = inosine + NH4(+)</text>
        <dbReference type="Rhea" id="RHEA:24408"/>
        <dbReference type="ChEBI" id="CHEBI:15377"/>
        <dbReference type="ChEBI" id="CHEBI:15378"/>
        <dbReference type="ChEBI" id="CHEBI:16335"/>
        <dbReference type="ChEBI" id="CHEBI:17596"/>
        <dbReference type="ChEBI" id="CHEBI:28938"/>
        <dbReference type="EC" id="3.5.4.4"/>
    </reaction>
</comment>
<keyword evidence="8" id="KW-0378">Hydrolase</keyword>
<evidence type="ECO:0000256" key="3">
    <source>
        <dbReference type="ARBA" id="ARBA00006083"/>
    </source>
</evidence>
<dbReference type="InterPro" id="IPR001365">
    <property type="entry name" value="A_deaminase_dom"/>
</dbReference>
<evidence type="ECO:0000259" key="11">
    <source>
        <dbReference type="Pfam" id="PF00962"/>
    </source>
</evidence>
<comment type="cofactor">
    <cofactor evidence="1">
        <name>Zn(2+)</name>
        <dbReference type="ChEBI" id="CHEBI:29105"/>
    </cofactor>
</comment>
<dbReference type="Pfam" id="PF00962">
    <property type="entry name" value="A_deaminase"/>
    <property type="match status" value="1"/>
</dbReference>
<dbReference type="Proteomes" id="UP001230051">
    <property type="component" value="Unassembled WGS sequence"/>
</dbReference>
<evidence type="ECO:0000259" key="12">
    <source>
        <dbReference type="Pfam" id="PF08451"/>
    </source>
</evidence>
<dbReference type="GO" id="GO:0005615">
    <property type="term" value="C:extracellular space"/>
    <property type="evidence" value="ECO:0007669"/>
    <property type="project" value="InterPro"/>
</dbReference>
<feature type="domain" description="Adenosine deaminase" evidence="11">
    <location>
        <begin position="206"/>
        <end position="498"/>
    </location>
</feature>
<feature type="chain" id="PRO_5042256367" description="adenosine deaminase" evidence="10">
    <location>
        <begin position="34"/>
        <end position="522"/>
    </location>
</feature>
<dbReference type="Gene3D" id="3.20.20.140">
    <property type="entry name" value="Metal-dependent hydrolases"/>
    <property type="match status" value="1"/>
</dbReference>
<feature type="signal peptide" evidence="10">
    <location>
        <begin position="1"/>
        <end position="33"/>
    </location>
</feature>
<evidence type="ECO:0000256" key="10">
    <source>
        <dbReference type="SAM" id="SignalP"/>
    </source>
</evidence>
<keyword evidence="14" id="KW-1185">Reference proteome</keyword>
<comment type="caution">
    <text evidence="13">The sequence shown here is derived from an EMBL/GenBank/DDBJ whole genome shotgun (WGS) entry which is preliminary data.</text>
</comment>
<name>A0AAD8G3G1_ACIOX</name>
<dbReference type="EMBL" id="JAGXEW010000010">
    <property type="protein sequence ID" value="KAK1167265.1"/>
    <property type="molecule type" value="Genomic_DNA"/>
</dbReference>
<dbReference type="InterPro" id="IPR006331">
    <property type="entry name" value="ADGF"/>
</dbReference>
<dbReference type="PANTHER" id="PTHR11409">
    <property type="entry name" value="ADENOSINE DEAMINASE"/>
    <property type="match status" value="1"/>
</dbReference>
<dbReference type="GO" id="GO:0006154">
    <property type="term" value="P:adenosine catabolic process"/>
    <property type="evidence" value="ECO:0007669"/>
    <property type="project" value="InterPro"/>
</dbReference>
<evidence type="ECO:0000256" key="7">
    <source>
        <dbReference type="ARBA" id="ARBA00022729"/>
    </source>
</evidence>
<keyword evidence="6" id="KW-0479">Metal-binding</keyword>
<dbReference type="SUPFAM" id="SSF51556">
    <property type="entry name" value="Metallo-dependent hydrolases"/>
    <property type="match status" value="1"/>
</dbReference>
<evidence type="ECO:0000256" key="9">
    <source>
        <dbReference type="ARBA" id="ARBA00047764"/>
    </source>
</evidence>
<accession>A0AAD8G3G1</accession>
<keyword evidence="5" id="KW-0964">Secreted</keyword>
<dbReference type="GO" id="GO:0046103">
    <property type="term" value="P:inosine biosynthetic process"/>
    <property type="evidence" value="ECO:0007669"/>
    <property type="project" value="TreeGrafter"/>
</dbReference>
<sequence length="522" mass="59306">MTPNIHRAMSADLRPVRAALATLSLCLLCLCHSAPTSLRDQLMQHEESQRTGGNLLLTGTEMQVSSLLRSLMEQELEACQRSGRFPPAMHFFRARELIEQSSVFKLIQRMPKGAALHIHDYAILRVDWLIRNASYISHCYICFTTKNSVRFHFFAKDPQTRLPNCSDWLLLETLRKKISNVNDFDNSLIRNLTLFTEDPEATYPSQDAIWRRFEDLFGVASGLISYAPVFKAYFYQALLEFYQDNVMYIELRVVLPPVYELDGTTHDKDWSMAAYRDVAKQFVSAHPDFLGAQFIFTAHRKQDVSEIKEAVNVALHLKEKFPDIMAGFDLVGQEDGGHPLWYFKEPLSIPALKGVNLKYFFHAGETDWKGMDVDENVLDALVLNTSRIGHGYALVHHPAARELARKTKVPLEICPISNQVMQLVSDLRNHPASTLMAEGHPMVISSDDPAIFGAKGLSYDFYEAFMGIGGKQSDLRTLKQLATNSIRYSALSVELKAKATALWQKQWEHFINETLALEELGR</sequence>
<dbReference type="FunFam" id="3.20.20.140:FF:000017">
    <property type="entry name" value="Adenosine deaminase 2"/>
    <property type="match status" value="1"/>
</dbReference>
<evidence type="ECO:0000256" key="5">
    <source>
        <dbReference type="ARBA" id="ARBA00022525"/>
    </source>
</evidence>
<dbReference type="Pfam" id="PF08451">
    <property type="entry name" value="A_deaminase_N"/>
    <property type="match status" value="1"/>
</dbReference>
<dbReference type="GO" id="GO:0004000">
    <property type="term" value="F:adenosine deaminase activity"/>
    <property type="evidence" value="ECO:0007669"/>
    <property type="project" value="InterPro"/>
</dbReference>
<evidence type="ECO:0000256" key="1">
    <source>
        <dbReference type="ARBA" id="ARBA00001947"/>
    </source>
</evidence>
<feature type="domain" description="Adenosine/AMP deaminase N-terminal" evidence="12">
    <location>
        <begin position="37"/>
        <end position="107"/>
    </location>
</feature>
<protein>
    <recommendedName>
        <fullName evidence="4">adenosine deaminase</fullName>
        <ecNumber evidence="4">3.5.4.4</ecNumber>
    </recommendedName>
</protein>
<evidence type="ECO:0000256" key="2">
    <source>
        <dbReference type="ARBA" id="ARBA00004613"/>
    </source>
</evidence>
<evidence type="ECO:0000256" key="6">
    <source>
        <dbReference type="ARBA" id="ARBA00022723"/>
    </source>
</evidence>
<evidence type="ECO:0000256" key="8">
    <source>
        <dbReference type="ARBA" id="ARBA00022801"/>
    </source>
</evidence>
<dbReference type="NCBIfam" id="TIGR01431">
    <property type="entry name" value="adm_rel"/>
    <property type="match status" value="1"/>
</dbReference>
<evidence type="ECO:0000313" key="13">
    <source>
        <dbReference type="EMBL" id="KAK1167265.1"/>
    </source>
</evidence>
<gene>
    <name evidence="13" type="primary">ada2</name>
    <name evidence="13" type="ORF">AOXY_G11976</name>
</gene>
<dbReference type="InterPro" id="IPR006330">
    <property type="entry name" value="Ado/ade_deaminase"/>
</dbReference>
<evidence type="ECO:0000313" key="14">
    <source>
        <dbReference type="Proteomes" id="UP001230051"/>
    </source>
</evidence>
<comment type="subcellular location">
    <subcellularLocation>
        <location evidence="2">Secreted</location>
    </subcellularLocation>
</comment>
<proteinExistence type="inferred from homology"/>
<dbReference type="PANTHER" id="PTHR11409:SF39">
    <property type="entry name" value="ADENOSINE DEAMINASE 2"/>
    <property type="match status" value="1"/>
</dbReference>
<dbReference type="EC" id="3.5.4.4" evidence="4"/>
<dbReference type="AlphaFoldDB" id="A0AAD8G3G1"/>
<dbReference type="InterPro" id="IPR013659">
    <property type="entry name" value="A_deaminase_N"/>
</dbReference>
<organism evidence="13 14">
    <name type="scientific">Acipenser oxyrinchus oxyrinchus</name>
    <dbReference type="NCBI Taxonomy" id="40147"/>
    <lineage>
        <taxon>Eukaryota</taxon>
        <taxon>Metazoa</taxon>
        <taxon>Chordata</taxon>
        <taxon>Craniata</taxon>
        <taxon>Vertebrata</taxon>
        <taxon>Euteleostomi</taxon>
        <taxon>Actinopterygii</taxon>
        <taxon>Chondrostei</taxon>
        <taxon>Acipenseriformes</taxon>
        <taxon>Acipenseridae</taxon>
        <taxon>Acipenser</taxon>
    </lineage>
</organism>